<dbReference type="GO" id="GO:0006144">
    <property type="term" value="P:purine nucleobase metabolic process"/>
    <property type="evidence" value="ECO:0007669"/>
    <property type="project" value="UniProtKB-KW"/>
</dbReference>
<keyword evidence="5" id="KW-0210">Decarboxylase</keyword>
<evidence type="ECO:0000259" key="7">
    <source>
        <dbReference type="Pfam" id="PF09349"/>
    </source>
</evidence>
<accession>A0A402A1B0</accession>
<evidence type="ECO:0000313" key="9">
    <source>
        <dbReference type="Proteomes" id="UP000287352"/>
    </source>
</evidence>
<protein>
    <recommendedName>
        <fullName evidence="3">2-oxo-4-hydroxy-4-carboxy-5-ureidoimidazoline decarboxylase</fullName>
        <ecNumber evidence="3">4.1.1.97</ecNumber>
    </recommendedName>
</protein>
<dbReference type="EMBL" id="BIFR01000001">
    <property type="protein sequence ID" value="GCE12842.1"/>
    <property type="molecule type" value="Genomic_DNA"/>
</dbReference>
<name>A0A402A1B0_9CHLR</name>
<reference evidence="9" key="1">
    <citation type="submission" date="2018-12" db="EMBL/GenBank/DDBJ databases">
        <title>Tengunoibacter tsumagoiensis gen. nov., sp. nov., Dictyobacter kobayashii sp. nov., D. alpinus sp. nov., and D. joshuensis sp. nov. and description of Dictyobacteraceae fam. nov. within the order Ktedonobacterales isolated from Tengu-no-mugimeshi.</title>
        <authorList>
            <person name="Wang C.M."/>
            <person name="Zheng Y."/>
            <person name="Sakai Y."/>
            <person name="Toyoda A."/>
            <person name="Minakuchi Y."/>
            <person name="Abe K."/>
            <person name="Yokota A."/>
            <person name="Yabe S."/>
        </authorList>
    </citation>
    <scope>NUCLEOTIDE SEQUENCE [LARGE SCALE GENOMIC DNA]</scope>
    <source>
        <strain evidence="9">Uno3</strain>
    </source>
</reference>
<comment type="caution">
    <text evidence="8">The sequence shown here is derived from an EMBL/GenBank/DDBJ whole genome shotgun (WGS) entry which is preliminary data.</text>
</comment>
<dbReference type="PANTHER" id="PTHR43466">
    <property type="entry name" value="2-OXO-4-HYDROXY-4-CARBOXY-5-UREIDOIMIDAZOLINE DECARBOXYLASE-RELATED"/>
    <property type="match status" value="1"/>
</dbReference>
<keyword evidence="6" id="KW-0456">Lyase</keyword>
<dbReference type="NCBIfam" id="TIGR03164">
    <property type="entry name" value="UHCUDC"/>
    <property type="match status" value="1"/>
</dbReference>
<proteinExistence type="predicted"/>
<dbReference type="SUPFAM" id="SSF158694">
    <property type="entry name" value="UraD-Like"/>
    <property type="match status" value="1"/>
</dbReference>
<evidence type="ECO:0000256" key="4">
    <source>
        <dbReference type="ARBA" id="ARBA00022631"/>
    </source>
</evidence>
<dbReference type="EC" id="4.1.1.97" evidence="3"/>
<dbReference type="UniPathway" id="UPA00394">
    <property type="reaction ID" value="UER00652"/>
</dbReference>
<dbReference type="Pfam" id="PF09349">
    <property type="entry name" value="OHCU_decarbox"/>
    <property type="match status" value="1"/>
</dbReference>
<gene>
    <name evidence="8" type="ORF">KTT_27010</name>
</gene>
<evidence type="ECO:0000256" key="5">
    <source>
        <dbReference type="ARBA" id="ARBA00022793"/>
    </source>
</evidence>
<keyword evidence="4" id="KW-0659">Purine metabolism</keyword>
<dbReference type="GO" id="GO:0019628">
    <property type="term" value="P:urate catabolic process"/>
    <property type="evidence" value="ECO:0007669"/>
    <property type="project" value="UniProtKB-UniPathway"/>
</dbReference>
<dbReference type="OrthoDB" id="9800909at2"/>
<dbReference type="PANTHER" id="PTHR43466:SF1">
    <property type="entry name" value="2-OXO-4-HYDROXY-4-CARBOXY-5-UREIDOIMIDAZOLINE DECARBOXYLASE-RELATED"/>
    <property type="match status" value="1"/>
</dbReference>
<evidence type="ECO:0000256" key="2">
    <source>
        <dbReference type="ARBA" id="ARBA00004754"/>
    </source>
</evidence>
<dbReference type="GO" id="GO:0000255">
    <property type="term" value="P:allantoin metabolic process"/>
    <property type="evidence" value="ECO:0007669"/>
    <property type="project" value="InterPro"/>
</dbReference>
<comment type="pathway">
    <text evidence="2">Purine metabolism; urate degradation; (S)-allantoin from urate: step 3/3.</text>
</comment>
<sequence length="173" mass="19246">MAPYVTLQQVNALEHAVFVQTLTPLFEGPPWIISAAWSRRPFTSLTHFHQELCAIMFAASEAQQIALLRAHPDLVGRAALAGTLSPSSTSEQASAGLDQLTHEEIALFTQLNQEYHQRFGFPFVICARENKKESILAGFATRLSHSREQEILIALGEVAKISRLRIQDLLLPE</sequence>
<dbReference type="Proteomes" id="UP000287352">
    <property type="component" value="Unassembled WGS sequence"/>
</dbReference>
<dbReference type="InterPro" id="IPR018020">
    <property type="entry name" value="OHCU_decarboxylase"/>
</dbReference>
<dbReference type="InterPro" id="IPR017580">
    <property type="entry name" value="OHCU_decarboxylase-1"/>
</dbReference>
<organism evidence="8 9">
    <name type="scientific">Tengunoibacter tsumagoiensis</name>
    <dbReference type="NCBI Taxonomy" id="2014871"/>
    <lineage>
        <taxon>Bacteria</taxon>
        <taxon>Bacillati</taxon>
        <taxon>Chloroflexota</taxon>
        <taxon>Ktedonobacteria</taxon>
        <taxon>Ktedonobacterales</taxon>
        <taxon>Dictyobacteraceae</taxon>
        <taxon>Tengunoibacter</taxon>
    </lineage>
</organism>
<dbReference type="RefSeq" id="WP_126580425.1">
    <property type="nucleotide sequence ID" value="NZ_BIFR01000001.1"/>
</dbReference>
<feature type="domain" description="Oxo-4-hydroxy-4-carboxy-5-ureidoimidazoline decarboxylase" evidence="7">
    <location>
        <begin position="11"/>
        <end position="167"/>
    </location>
</feature>
<dbReference type="AlphaFoldDB" id="A0A402A1B0"/>
<dbReference type="GO" id="GO:0051997">
    <property type="term" value="F:2-oxo-4-hydroxy-4-carboxy-5-ureidoimidazoline decarboxylase activity"/>
    <property type="evidence" value="ECO:0007669"/>
    <property type="project" value="UniProtKB-EC"/>
</dbReference>
<evidence type="ECO:0000256" key="6">
    <source>
        <dbReference type="ARBA" id="ARBA00023239"/>
    </source>
</evidence>
<evidence type="ECO:0000256" key="1">
    <source>
        <dbReference type="ARBA" id="ARBA00001163"/>
    </source>
</evidence>
<dbReference type="Gene3D" id="1.10.3330.10">
    <property type="entry name" value="Oxo-4-hydroxy-4-carboxy-5-ureidoimidazoline decarboxylase"/>
    <property type="match status" value="1"/>
</dbReference>
<evidence type="ECO:0000313" key="8">
    <source>
        <dbReference type="EMBL" id="GCE12842.1"/>
    </source>
</evidence>
<keyword evidence="9" id="KW-1185">Reference proteome</keyword>
<dbReference type="InterPro" id="IPR036778">
    <property type="entry name" value="OHCU_decarboxylase_sf"/>
</dbReference>
<evidence type="ECO:0000256" key="3">
    <source>
        <dbReference type="ARBA" id="ARBA00012257"/>
    </source>
</evidence>
<comment type="catalytic activity">
    <reaction evidence="1">
        <text>5-hydroxy-2-oxo-4-ureido-2,5-dihydro-1H-imidazole-5-carboxylate + H(+) = (S)-allantoin + CO2</text>
        <dbReference type="Rhea" id="RHEA:26301"/>
        <dbReference type="ChEBI" id="CHEBI:15378"/>
        <dbReference type="ChEBI" id="CHEBI:15678"/>
        <dbReference type="ChEBI" id="CHEBI:16526"/>
        <dbReference type="ChEBI" id="CHEBI:58639"/>
        <dbReference type="EC" id="4.1.1.97"/>
    </reaction>
</comment>